<proteinExistence type="predicted"/>
<name>A0ACD4C2N0_9BACI</name>
<organism evidence="1 2">
    <name type="scientific">Rossellomorea vietnamensis</name>
    <dbReference type="NCBI Taxonomy" id="218284"/>
    <lineage>
        <taxon>Bacteria</taxon>
        <taxon>Bacillati</taxon>
        <taxon>Bacillota</taxon>
        <taxon>Bacilli</taxon>
        <taxon>Bacillales</taxon>
        <taxon>Bacillaceae</taxon>
        <taxon>Rossellomorea</taxon>
    </lineage>
</organism>
<dbReference type="Proteomes" id="UP001064027">
    <property type="component" value="Chromosome"/>
</dbReference>
<evidence type="ECO:0000313" key="1">
    <source>
        <dbReference type="EMBL" id="UXH42757.1"/>
    </source>
</evidence>
<accession>A0ACD4C2N0</accession>
<evidence type="ECO:0000313" key="2">
    <source>
        <dbReference type="Proteomes" id="UP001064027"/>
    </source>
</evidence>
<dbReference type="EMBL" id="CP104558">
    <property type="protein sequence ID" value="UXH42757.1"/>
    <property type="molecule type" value="Genomic_DNA"/>
</dbReference>
<keyword evidence="2" id="KW-1185">Reference proteome</keyword>
<sequence length="418" mass="47820">MKKNILIAVYSMGIGGIEKSLINMLSSFDYSKYNVDLFVFDHSGELLNDIPEEVNLLPEIPNYSVFRRPIKQCLKEGEISTSIIRVVSKLLATVEARLKKFKEGPGYIQMQLSFKYSSLIMPKIKKEYEAVISYSWPHDIIFRSVKAEKKIAWIHTDYSQLEINHSVDFKAWKKFDYIVSISEDVTKAFLTQYPSLRRKIVLCENITSPEVIKQLSGHDIEGYDLDTFKILSVGRLSYVKGFDIAIKALKLVHEKGLTTIKWYVIGYGGYEEELKKMVNDYGLNESFVLLGKKTNPYPFLNKCDLFIQPSRYEGKAVTVTEAKILGKPILLTDYPTSRSQIEEGKEGIICDMNPESLADSIEELYKNTQLREGLCSYLRKQDFSNSVELKKLYSLLEGDIRKEEPMNAVSVPIRKGGI</sequence>
<reference evidence="1" key="1">
    <citation type="submission" date="2022-09" db="EMBL/GenBank/DDBJ databases">
        <title>Complete genome sequence of Rossellomorea vietnamensis strain RL-WG62, a newly isolated PGPR with the potential for plant salinity stress alleviation.</title>
        <authorList>
            <person name="Ren L."/>
            <person name="Wang G."/>
            <person name="Hu H."/>
        </authorList>
    </citation>
    <scope>NUCLEOTIDE SEQUENCE</scope>
    <source>
        <strain evidence="1">RL-WG62</strain>
    </source>
</reference>
<gene>
    <name evidence="1" type="ORF">N5C46_13570</name>
</gene>
<protein>
    <submittedName>
        <fullName evidence="1">Glycosyltransferase</fullName>
    </submittedName>
</protein>